<keyword evidence="1 2" id="KW-0732">Signal</keyword>
<evidence type="ECO:0000256" key="1">
    <source>
        <dbReference type="ARBA" id="ARBA00022729"/>
    </source>
</evidence>
<dbReference type="PANTHER" id="PTHR43037:SF1">
    <property type="entry name" value="BLL1128 PROTEIN"/>
    <property type="match status" value="1"/>
</dbReference>
<keyword evidence="5" id="KW-1185">Reference proteome</keyword>
<evidence type="ECO:0000313" key="4">
    <source>
        <dbReference type="EMBL" id="QDT07532.1"/>
    </source>
</evidence>
<dbReference type="Pfam" id="PF02230">
    <property type="entry name" value="Abhydrolase_2"/>
    <property type="match status" value="1"/>
</dbReference>
<dbReference type="InterPro" id="IPR050955">
    <property type="entry name" value="Plant_Biomass_Hydrol_Est"/>
</dbReference>
<dbReference type="InterPro" id="IPR029058">
    <property type="entry name" value="AB_hydrolase_fold"/>
</dbReference>
<dbReference type="Proteomes" id="UP000318538">
    <property type="component" value="Chromosome"/>
</dbReference>
<gene>
    <name evidence="4" type="ORF">K227x_59600</name>
</gene>
<evidence type="ECO:0000256" key="2">
    <source>
        <dbReference type="SAM" id="SignalP"/>
    </source>
</evidence>
<dbReference type="SUPFAM" id="SSF53474">
    <property type="entry name" value="alpha/beta-Hydrolases"/>
    <property type="match status" value="1"/>
</dbReference>
<evidence type="ECO:0000313" key="5">
    <source>
        <dbReference type="Proteomes" id="UP000318538"/>
    </source>
</evidence>
<protein>
    <submittedName>
        <fullName evidence="4">Phospholipase/Carboxylesterase</fullName>
    </submittedName>
</protein>
<name>A0A517NK65_9BACT</name>
<dbReference type="PANTHER" id="PTHR43037">
    <property type="entry name" value="UNNAMED PRODUCT-RELATED"/>
    <property type="match status" value="1"/>
</dbReference>
<evidence type="ECO:0000259" key="3">
    <source>
        <dbReference type="Pfam" id="PF02230"/>
    </source>
</evidence>
<dbReference type="OrthoDB" id="9764953at2"/>
<feature type="domain" description="Phospholipase/carboxylesterase/thioesterase" evidence="3">
    <location>
        <begin position="176"/>
        <end position="285"/>
    </location>
</feature>
<dbReference type="GO" id="GO:0016787">
    <property type="term" value="F:hydrolase activity"/>
    <property type="evidence" value="ECO:0007669"/>
    <property type="project" value="InterPro"/>
</dbReference>
<dbReference type="KEGG" id="rlc:K227x_59600"/>
<organism evidence="4 5">
    <name type="scientific">Rubripirellula lacrimiformis</name>
    <dbReference type="NCBI Taxonomy" id="1930273"/>
    <lineage>
        <taxon>Bacteria</taxon>
        <taxon>Pseudomonadati</taxon>
        <taxon>Planctomycetota</taxon>
        <taxon>Planctomycetia</taxon>
        <taxon>Pirellulales</taxon>
        <taxon>Pirellulaceae</taxon>
        <taxon>Rubripirellula</taxon>
    </lineage>
</organism>
<dbReference type="AlphaFoldDB" id="A0A517NK65"/>
<feature type="signal peptide" evidence="2">
    <location>
        <begin position="1"/>
        <end position="32"/>
    </location>
</feature>
<feature type="chain" id="PRO_5022179038" evidence="2">
    <location>
        <begin position="33"/>
        <end position="302"/>
    </location>
</feature>
<dbReference type="Gene3D" id="3.40.50.1820">
    <property type="entry name" value="alpha/beta hydrolase"/>
    <property type="match status" value="1"/>
</dbReference>
<sequence length="302" mass="32169" precursor="true">MAVPMQSFRLTGSTVVVAVVALLLSVAGTAVAQTVPDQVPGQVLEAGKAVAVTTTAANPAAANPADAFTAATFDGLPYRLLAPESTGDDGTADADAKYPLVLFLHGAGERGNDNVAQLKHGAAEFLRPDRRQAYPAYVVMPQCPKDARWVESDWGTASGDGAFPQAPSGPMAKALALVDHLADTLPVDPNRIYVTGLSMGGQGTWYAAVAPPKRFAAMLEVCGGGDPSWAHRYDGVPVWAFHGQSDSVVPVLRGREMIKALAQSGHYPELRYTEYPGVGHDSWTRTYSRDDVFDWLFRQSKN</sequence>
<dbReference type="EMBL" id="CP036525">
    <property type="protein sequence ID" value="QDT07532.1"/>
    <property type="molecule type" value="Genomic_DNA"/>
</dbReference>
<reference evidence="4 5" key="1">
    <citation type="submission" date="2019-02" db="EMBL/GenBank/DDBJ databases">
        <title>Deep-cultivation of Planctomycetes and their phenomic and genomic characterization uncovers novel biology.</title>
        <authorList>
            <person name="Wiegand S."/>
            <person name="Jogler M."/>
            <person name="Boedeker C."/>
            <person name="Pinto D."/>
            <person name="Vollmers J."/>
            <person name="Rivas-Marin E."/>
            <person name="Kohn T."/>
            <person name="Peeters S.H."/>
            <person name="Heuer A."/>
            <person name="Rast P."/>
            <person name="Oberbeckmann S."/>
            <person name="Bunk B."/>
            <person name="Jeske O."/>
            <person name="Meyerdierks A."/>
            <person name="Storesund J.E."/>
            <person name="Kallscheuer N."/>
            <person name="Luecker S."/>
            <person name="Lage O.M."/>
            <person name="Pohl T."/>
            <person name="Merkel B.J."/>
            <person name="Hornburger P."/>
            <person name="Mueller R.-W."/>
            <person name="Bruemmer F."/>
            <person name="Labrenz M."/>
            <person name="Spormann A.M."/>
            <person name="Op den Camp H."/>
            <person name="Overmann J."/>
            <person name="Amann R."/>
            <person name="Jetten M.S.M."/>
            <person name="Mascher T."/>
            <person name="Medema M.H."/>
            <person name="Devos D.P."/>
            <person name="Kaster A.-K."/>
            <person name="Ovreas L."/>
            <person name="Rohde M."/>
            <person name="Galperin M.Y."/>
            <person name="Jogler C."/>
        </authorList>
    </citation>
    <scope>NUCLEOTIDE SEQUENCE [LARGE SCALE GENOMIC DNA]</scope>
    <source>
        <strain evidence="4 5">K22_7</strain>
    </source>
</reference>
<accession>A0A517NK65</accession>
<dbReference type="InterPro" id="IPR003140">
    <property type="entry name" value="PLipase/COase/thioEstase"/>
</dbReference>
<proteinExistence type="predicted"/>